<protein>
    <submittedName>
        <fullName evidence="1">Uncharacterized protein</fullName>
    </submittedName>
</protein>
<evidence type="ECO:0000313" key="2">
    <source>
        <dbReference type="Proteomes" id="UP000233837"/>
    </source>
</evidence>
<reference evidence="1 2" key="1">
    <citation type="journal article" date="2016" name="Sci. Rep.">
        <title>The Dendrobium catenatum Lindl. genome sequence provides insights into polysaccharide synthase, floral development and adaptive evolution.</title>
        <authorList>
            <person name="Zhang G.Q."/>
            <person name="Xu Q."/>
            <person name="Bian C."/>
            <person name="Tsai W.C."/>
            <person name="Yeh C.M."/>
            <person name="Liu K.W."/>
            <person name="Yoshida K."/>
            <person name="Zhang L.S."/>
            <person name="Chang S.B."/>
            <person name="Chen F."/>
            <person name="Shi Y."/>
            <person name="Su Y.Y."/>
            <person name="Zhang Y.Q."/>
            <person name="Chen L.J."/>
            <person name="Yin Y."/>
            <person name="Lin M."/>
            <person name="Huang H."/>
            <person name="Deng H."/>
            <person name="Wang Z.W."/>
            <person name="Zhu S.L."/>
            <person name="Zhao X."/>
            <person name="Deng C."/>
            <person name="Niu S.C."/>
            <person name="Huang J."/>
            <person name="Wang M."/>
            <person name="Liu G.H."/>
            <person name="Yang H.J."/>
            <person name="Xiao X.J."/>
            <person name="Hsiao Y.Y."/>
            <person name="Wu W.L."/>
            <person name="Chen Y.Y."/>
            <person name="Mitsuda N."/>
            <person name="Ohme-Takagi M."/>
            <person name="Luo Y.B."/>
            <person name="Van de Peer Y."/>
            <person name="Liu Z.J."/>
        </authorList>
    </citation>
    <scope>NUCLEOTIDE SEQUENCE [LARGE SCALE GENOMIC DNA]</scope>
    <source>
        <tissue evidence="1">The whole plant</tissue>
    </source>
</reference>
<keyword evidence="2" id="KW-1185">Reference proteome</keyword>
<accession>A0A2I0X104</accession>
<dbReference type="AlphaFoldDB" id="A0A2I0X104"/>
<sequence length="101" mass="11862">MVRDPIDNKEVGYDEINHPSTFEGLEEKILEYIMKLTKEQEEADYNENTRHRGWFFPLLKSSAKLMICSKKAVNGNDLYLDKDLENIIHAWSNQLPFPFSI</sequence>
<dbReference type="EMBL" id="KZ502235">
    <property type="protein sequence ID" value="PKU81595.1"/>
    <property type="molecule type" value="Genomic_DNA"/>
</dbReference>
<gene>
    <name evidence="1" type="ORF">MA16_Dca007702</name>
</gene>
<organism evidence="1 2">
    <name type="scientific">Dendrobium catenatum</name>
    <dbReference type="NCBI Taxonomy" id="906689"/>
    <lineage>
        <taxon>Eukaryota</taxon>
        <taxon>Viridiplantae</taxon>
        <taxon>Streptophyta</taxon>
        <taxon>Embryophyta</taxon>
        <taxon>Tracheophyta</taxon>
        <taxon>Spermatophyta</taxon>
        <taxon>Magnoliopsida</taxon>
        <taxon>Liliopsida</taxon>
        <taxon>Asparagales</taxon>
        <taxon>Orchidaceae</taxon>
        <taxon>Epidendroideae</taxon>
        <taxon>Malaxideae</taxon>
        <taxon>Dendrobiinae</taxon>
        <taxon>Dendrobium</taxon>
    </lineage>
</organism>
<dbReference type="Proteomes" id="UP000233837">
    <property type="component" value="Unassembled WGS sequence"/>
</dbReference>
<evidence type="ECO:0000313" key="1">
    <source>
        <dbReference type="EMBL" id="PKU81595.1"/>
    </source>
</evidence>
<reference evidence="1 2" key="2">
    <citation type="journal article" date="2017" name="Nature">
        <title>The Apostasia genome and the evolution of orchids.</title>
        <authorList>
            <person name="Zhang G.Q."/>
            <person name="Liu K.W."/>
            <person name="Li Z."/>
            <person name="Lohaus R."/>
            <person name="Hsiao Y.Y."/>
            <person name="Niu S.C."/>
            <person name="Wang J.Y."/>
            <person name="Lin Y.C."/>
            <person name="Xu Q."/>
            <person name="Chen L.J."/>
            <person name="Yoshida K."/>
            <person name="Fujiwara S."/>
            <person name="Wang Z.W."/>
            <person name="Zhang Y.Q."/>
            <person name="Mitsuda N."/>
            <person name="Wang M."/>
            <person name="Liu G.H."/>
            <person name="Pecoraro L."/>
            <person name="Huang H.X."/>
            <person name="Xiao X.J."/>
            <person name="Lin M."/>
            <person name="Wu X.Y."/>
            <person name="Wu W.L."/>
            <person name="Chen Y.Y."/>
            <person name="Chang S.B."/>
            <person name="Sakamoto S."/>
            <person name="Ohme-Takagi M."/>
            <person name="Yagi M."/>
            <person name="Zeng S.J."/>
            <person name="Shen C.Y."/>
            <person name="Yeh C.M."/>
            <person name="Luo Y.B."/>
            <person name="Tsai W.C."/>
            <person name="Van de Peer Y."/>
            <person name="Liu Z.J."/>
        </authorList>
    </citation>
    <scope>NUCLEOTIDE SEQUENCE [LARGE SCALE GENOMIC DNA]</scope>
    <source>
        <tissue evidence="1">The whole plant</tissue>
    </source>
</reference>
<name>A0A2I0X104_9ASPA</name>
<proteinExistence type="predicted"/>